<dbReference type="AlphaFoldDB" id="A0A369TKP2"/>
<protein>
    <submittedName>
        <fullName evidence="7">Sulfur oxidation c-type cytochrome SoxX</fullName>
    </submittedName>
</protein>
<evidence type="ECO:0000256" key="5">
    <source>
        <dbReference type="SAM" id="SignalP"/>
    </source>
</evidence>
<keyword evidence="8" id="KW-1185">Reference proteome</keyword>
<dbReference type="SUPFAM" id="SSF46626">
    <property type="entry name" value="Cytochrome c"/>
    <property type="match status" value="1"/>
</dbReference>
<feature type="signal peptide" evidence="5">
    <location>
        <begin position="1"/>
        <end position="19"/>
    </location>
</feature>
<keyword evidence="3 4" id="KW-0408">Iron</keyword>
<dbReference type="RefSeq" id="WP_114512225.1">
    <property type="nucleotide sequence ID" value="NZ_QPMK01000016.1"/>
</dbReference>
<dbReference type="InterPro" id="IPR030999">
    <property type="entry name" value="Thiosulf_SoxX"/>
</dbReference>
<evidence type="ECO:0000313" key="7">
    <source>
        <dbReference type="EMBL" id="RDD64965.1"/>
    </source>
</evidence>
<proteinExistence type="predicted"/>
<evidence type="ECO:0000256" key="4">
    <source>
        <dbReference type="PROSITE-ProRule" id="PRU00433"/>
    </source>
</evidence>
<dbReference type="Proteomes" id="UP000253977">
    <property type="component" value="Unassembled WGS sequence"/>
</dbReference>
<keyword evidence="2 4" id="KW-0479">Metal-binding</keyword>
<dbReference type="InterPro" id="IPR009056">
    <property type="entry name" value="Cyt_c-like_dom"/>
</dbReference>
<reference evidence="7 8" key="1">
    <citation type="submission" date="2018-07" db="EMBL/GenBank/DDBJ databases">
        <title>Thalassococcus profundi sp. nov., a marine bacterium isolated from deep seawater of Okinawa Trough.</title>
        <authorList>
            <person name="Yu M."/>
        </authorList>
    </citation>
    <scope>NUCLEOTIDE SEQUENCE [LARGE SCALE GENOMIC DNA]</scope>
    <source>
        <strain evidence="7 8">WRAS1</strain>
    </source>
</reference>
<keyword evidence="5" id="KW-0732">Signal</keyword>
<evidence type="ECO:0000313" key="8">
    <source>
        <dbReference type="Proteomes" id="UP000253977"/>
    </source>
</evidence>
<evidence type="ECO:0000256" key="3">
    <source>
        <dbReference type="ARBA" id="ARBA00023004"/>
    </source>
</evidence>
<keyword evidence="1 4" id="KW-0349">Heme</keyword>
<dbReference type="PROSITE" id="PS51007">
    <property type="entry name" value="CYTC"/>
    <property type="match status" value="1"/>
</dbReference>
<evidence type="ECO:0000256" key="2">
    <source>
        <dbReference type="ARBA" id="ARBA00022723"/>
    </source>
</evidence>
<dbReference type="GO" id="GO:0046872">
    <property type="term" value="F:metal ion binding"/>
    <property type="evidence" value="ECO:0007669"/>
    <property type="project" value="UniProtKB-KW"/>
</dbReference>
<feature type="domain" description="Cytochrome c" evidence="6">
    <location>
        <begin position="44"/>
        <end position="156"/>
    </location>
</feature>
<dbReference type="OrthoDB" id="9793634at2"/>
<evidence type="ECO:0000259" key="6">
    <source>
        <dbReference type="PROSITE" id="PS51007"/>
    </source>
</evidence>
<dbReference type="Pfam" id="PF00034">
    <property type="entry name" value="Cytochrom_C"/>
    <property type="match status" value="1"/>
</dbReference>
<sequence length="157" mass="16152">MRLTAITMAASLVAGAALADAVAPGDVTYTEYGEIETSLSGAPGDAEAGAKVMTTRGLGNCVACHKVDALDAAFQGEVGPPLNGVGGYRSEAELRGIVANAKMTFEGTVMPAFYKTSGFIRPGDGYTGKGAAEEDLEPLLTAQQIEDVVAYLMTLKD</sequence>
<dbReference type="Gene3D" id="1.10.760.10">
    <property type="entry name" value="Cytochrome c-like domain"/>
    <property type="match status" value="1"/>
</dbReference>
<comment type="caution">
    <text evidence="7">The sequence shown here is derived from an EMBL/GenBank/DDBJ whole genome shotgun (WGS) entry which is preliminary data.</text>
</comment>
<dbReference type="GO" id="GO:0009055">
    <property type="term" value="F:electron transfer activity"/>
    <property type="evidence" value="ECO:0007669"/>
    <property type="project" value="InterPro"/>
</dbReference>
<dbReference type="NCBIfam" id="TIGR04485">
    <property type="entry name" value="thiosulf_SoxX"/>
    <property type="match status" value="1"/>
</dbReference>
<dbReference type="InterPro" id="IPR036909">
    <property type="entry name" value="Cyt_c-like_dom_sf"/>
</dbReference>
<name>A0A369TKP2_9RHOB</name>
<gene>
    <name evidence="7" type="primary">soxX</name>
    <name evidence="7" type="ORF">DU478_17335</name>
</gene>
<organism evidence="7 8">
    <name type="scientific">Thalassococcus profundi</name>
    <dbReference type="NCBI Taxonomy" id="2282382"/>
    <lineage>
        <taxon>Bacteria</taxon>
        <taxon>Pseudomonadati</taxon>
        <taxon>Pseudomonadota</taxon>
        <taxon>Alphaproteobacteria</taxon>
        <taxon>Rhodobacterales</taxon>
        <taxon>Roseobacteraceae</taxon>
        <taxon>Thalassococcus</taxon>
    </lineage>
</organism>
<dbReference type="EMBL" id="QPMK01000016">
    <property type="protein sequence ID" value="RDD64965.1"/>
    <property type="molecule type" value="Genomic_DNA"/>
</dbReference>
<dbReference type="GO" id="GO:0020037">
    <property type="term" value="F:heme binding"/>
    <property type="evidence" value="ECO:0007669"/>
    <property type="project" value="InterPro"/>
</dbReference>
<feature type="chain" id="PRO_5017083615" evidence="5">
    <location>
        <begin position="20"/>
        <end position="157"/>
    </location>
</feature>
<evidence type="ECO:0000256" key="1">
    <source>
        <dbReference type="ARBA" id="ARBA00022617"/>
    </source>
</evidence>
<accession>A0A369TKP2</accession>